<name>A0A1Y1SAF6_9MICR</name>
<sequence length="929" mass="108369">MQLVKNMLREPNRICDVEMIEMDNVCYFVTGMYNKVVVYDTELNELFSYKTGFFTHLVKIEENTILEVGAAATTQTTLQKNKNGEFVRTTKVHSFEFPIQCNKIVKFRIDSAVKAVLFGKGIFTVIRKHEDELNFKVFDNFELANILSVFVLSQCTVGLLFENYTNYFVTSLDCCSHTHTKTQVLDSDSKLNFKNKVKGFKNRQLYTNLQAFYHVDTVVYCDGSCLFYEENNVQKCKKLGKEVGSINSFSFNSEITLVYGDEYCYMLNKEFNLYYLGESNIRGNIVRANGLMFAATSTGYSQFKSDTENNKLIWSKNKETEKELINAFYNRSTKCNELITGNKQISCRFEYDAGEFNDIVYCYKDIDICVISTLNQFTIWYKNNTYHGNDQIVDIKMNKNGFMACSKRILYVMKGSNFDQYYTGNEIVLSQFGGIIYDKTYMTILKDDTARIYKIDNISEIYEVKDEIFVEEPGEETRIFYDFEENIAEKYGDEIGVYTILDTVVKDGITFEYYDQVFITKPSKEYTDPDITKLNLNTNQNTGNPIIEAFYTNEVRRFKRIETINQRKAMITKHIKLRDRMIHHSSLGTIITKYDTFVFGKRGIDYICVENKIVRFDRKKVQLTTTELELEFINFEDDYRNSLVFENKEYLIYEKYDRNIHELFLCRKNRNKIVFITSLKYEVATKCIVERINENRIALVVNDIVDGFVLVIYDIGNFKLTEAIRYPISHKVIAVAHNPINNSLCVCTSRNILVFKLYNNLIKLINTLSCENVIYVRRMMLINITLVLEMNHNAYTVINNIFYTKDSDCPNRPIPYIVPDSTATKYADGSDIELNGLIQKEEPNDDEFRFEDRLKNTYEFHIPSTSQFKPGLLFELFKFHPPSSMEIMHEFMVEDYSLYNLIVDPSITSITYTNGLVVSKHDGSVYLFD</sequence>
<comment type="caution">
    <text evidence="1">The sequence shown here is derived from an EMBL/GenBank/DDBJ whole genome shotgun (WGS) entry which is preliminary data.</text>
</comment>
<accession>A0A1Y1SAF6</accession>
<dbReference type="VEuPathDB" id="MicrosporidiaDB:ECANGB1_1708"/>
<dbReference type="EMBL" id="LWDP01000005">
    <property type="protein sequence ID" value="ORD95018.1"/>
    <property type="molecule type" value="Genomic_DNA"/>
</dbReference>
<proteinExistence type="predicted"/>
<dbReference type="OrthoDB" id="10679543at2759"/>
<evidence type="ECO:0000313" key="2">
    <source>
        <dbReference type="Proteomes" id="UP000192639"/>
    </source>
</evidence>
<dbReference type="AlphaFoldDB" id="A0A1Y1SAF6"/>
<keyword evidence="2" id="KW-1185">Reference proteome</keyword>
<reference evidence="1 2" key="1">
    <citation type="journal article" date="2017" name="Environ. Microbiol.">
        <title>Decay of the glycolytic pathway and adaptation to intranuclear parasitism within Enterocytozoonidae microsporidia.</title>
        <authorList>
            <person name="Wiredu Boakye D."/>
            <person name="Jaroenlak P."/>
            <person name="Prachumwat A."/>
            <person name="Williams T.A."/>
            <person name="Bateman K.S."/>
            <person name="Itsathitphaisarn O."/>
            <person name="Sritunyalucksana K."/>
            <person name="Paszkiewicz K.H."/>
            <person name="Moore K.A."/>
            <person name="Stentiford G.D."/>
            <person name="Williams B.A."/>
        </authorList>
    </citation>
    <scope>NUCLEOTIDE SEQUENCE [LARGE SCALE GENOMIC DNA]</scope>
    <source>
        <strain evidence="1 2">GB1</strain>
    </source>
</reference>
<protein>
    <submittedName>
        <fullName evidence="1">Uncharacterized protein</fullName>
    </submittedName>
</protein>
<gene>
    <name evidence="1" type="ORF">ECANGB1_1708</name>
</gene>
<dbReference type="Proteomes" id="UP000192639">
    <property type="component" value="Unassembled WGS sequence"/>
</dbReference>
<evidence type="ECO:0000313" key="1">
    <source>
        <dbReference type="EMBL" id="ORD95018.1"/>
    </source>
</evidence>
<organism evidence="1 2">
    <name type="scientific">Enterospora canceri</name>
    <dbReference type="NCBI Taxonomy" id="1081671"/>
    <lineage>
        <taxon>Eukaryota</taxon>
        <taxon>Fungi</taxon>
        <taxon>Fungi incertae sedis</taxon>
        <taxon>Microsporidia</taxon>
        <taxon>Enterocytozoonidae</taxon>
        <taxon>Enterospora</taxon>
    </lineage>
</organism>